<dbReference type="EMBL" id="CM035444">
    <property type="protein sequence ID" value="KAH7276435.1"/>
    <property type="molecule type" value="Genomic_DNA"/>
</dbReference>
<dbReference type="Proteomes" id="UP000825935">
    <property type="component" value="Chromosome 39"/>
</dbReference>
<sequence>MLAKFTTKGLCLESSVSTWSPIDNITYMLDKCRSVKNLEHALNLHAYMSANGLDSQTLPGNHLLSLMVEVGSMSYAQKIFEKLVYQDEESRSFLISGYIKYGQLQPAFALYQKIEDRKLYLSACTFVALLKASTKLENLEKGDRLCFKILSEGLLNRDASIGKALIDMYIKCGALVQAQEVFDKILIKDITLWNLLLAGYANHGCEKEALKCFMEMQQEGIPSDAATCVCILKICSIRKDLGLGQEVHVKIIFQGLEVDCYVYNTLLDLYAKCNSIHDAQWIFDNLDAKCVVSWNALISGHNNCKNIKKSLQYLEQMKEEGFLPQAVTFVLSLKACGMACDINKGRHLHCEVSSLSLLGSNMFIGSAMIDMYAKCGDIVKSREVFDSLLSRNVVSWNSLITGYVECRFFEEALECTEQMQCEGVSQSNVTLVCSLKACGSIRSASKGHMLHTEIIKKGLEGELVISSALVDFYSKCGLLAEAKIMFEKYSMQDEIACTSLLTGYEENGYPEEALLCYEKMAGESVNLGAIILTCTLKACASMRDVNKGQEIYAEIARKGFFEKNVLVGSALVHMYAKCGHLNKAKEIFDELHDRDLVTWTTLMDGYLEHGNDKEALSCLEKMHQAGIPLDALTLVLGLKACTTIGAADEGQAIHAQIERLGLEQDTVIGSSIVAMYAKCGHLVDAWYVFNKLPATDVVSWGEIIAAYADLGESKCALDLFTLMLEEAVKPDPVLFVTVLNACSHGGCIDESEFYLLRMWTEHGIVPNFEHHICVIDLYCRAGQSEKAIFMIEKMPFHPSLVIWHAVLAACRRWGDVDFGKDAFDHAVDLDCEDVSIYVLMYNIYGDEGIHSRL</sequence>
<dbReference type="Pfam" id="PF13041">
    <property type="entry name" value="PPR_2"/>
    <property type="match status" value="3"/>
</dbReference>
<dbReference type="EMBL" id="CM035444">
    <property type="protein sequence ID" value="KAH7276436.1"/>
    <property type="molecule type" value="Genomic_DNA"/>
</dbReference>
<proteinExistence type="predicted"/>
<dbReference type="PANTHER" id="PTHR47926">
    <property type="entry name" value="PENTATRICOPEPTIDE REPEAT-CONTAINING PROTEIN"/>
    <property type="match status" value="1"/>
</dbReference>
<dbReference type="OrthoDB" id="509099at2759"/>
<dbReference type="FunFam" id="1.25.40.10:FF:000285">
    <property type="entry name" value="Pentatricopeptide repeat-containing protein, chloroplastic"/>
    <property type="match status" value="1"/>
</dbReference>
<comment type="caution">
    <text evidence="3">The sequence shown here is derived from an EMBL/GenBank/DDBJ whole genome shotgun (WGS) entry which is preliminary data.</text>
</comment>
<gene>
    <name evidence="3" type="ORF">KP509_39G007300</name>
</gene>
<evidence type="ECO:0000313" key="3">
    <source>
        <dbReference type="EMBL" id="KAH7276435.1"/>
    </source>
</evidence>
<feature type="repeat" description="PPR" evidence="2">
    <location>
        <begin position="493"/>
        <end position="527"/>
    </location>
</feature>
<feature type="repeat" description="PPR" evidence="2">
    <location>
        <begin position="392"/>
        <end position="426"/>
    </location>
</feature>
<dbReference type="GO" id="GO:0003723">
    <property type="term" value="F:RNA binding"/>
    <property type="evidence" value="ECO:0007669"/>
    <property type="project" value="InterPro"/>
</dbReference>
<evidence type="ECO:0008006" key="5">
    <source>
        <dbReference type="Google" id="ProtNLM"/>
    </source>
</evidence>
<dbReference type="AlphaFoldDB" id="A0A8T2PYE2"/>
<dbReference type="SUPFAM" id="SSF81901">
    <property type="entry name" value="HCP-like"/>
    <property type="match status" value="2"/>
</dbReference>
<accession>A0A8T2PYE2</accession>
<dbReference type="EMBL" id="CM035444">
    <property type="protein sequence ID" value="KAH7276433.1"/>
    <property type="molecule type" value="Genomic_DNA"/>
</dbReference>
<dbReference type="Pfam" id="PF01535">
    <property type="entry name" value="PPR"/>
    <property type="match status" value="5"/>
</dbReference>
<organism evidence="3 4">
    <name type="scientific">Ceratopteris richardii</name>
    <name type="common">Triangle waterfern</name>
    <dbReference type="NCBI Taxonomy" id="49495"/>
    <lineage>
        <taxon>Eukaryota</taxon>
        <taxon>Viridiplantae</taxon>
        <taxon>Streptophyta</taxon>
        <taxon>Embryophyta</taxon>
        <taxon>Tracheophyta</taxon>
        <taxon>Polypodiopsida</taxon>
        <taxon>Polypodiidae</taxon>
        <taxon>Polypodiales</taxon>
        <taxon>Pteridineae</taxon>
        <taxon>Pteridaceae</taxon>
        <taxon>Parkerioideae</taxon>
        <taxon>Ceratopteris</taxon>
    </lineage>
</organism>
<evidence type="ECO:0000256" key="1">
    <source>
        <dbReference type="ARBA" id="ARBA00022737"/>
    </source>
</evidence>
<name>A0A8T2PYE2_CERRI</name>
<protein>
    <recommendedName>
        <fullName evidence="5">Pentatricopeptide repeat-containing protein</fullName>
    </recommendedName>
</protein>
<dbReference type="InterPro" id="IPR046960">
    <property type="entry name" value="PPR_At4g14850-like_plant"/>
</dbReference>
<dbReference type="FunFam" id="1.25.40.10:FF:000158">
    <property type="entry name" value="pentatricopeptide repeat-containing protein At2g33680"/>
    <property type="match status" value="1"/>
</dbReference>
<dbReference type="InterPro" id="IPR011990">
    <property type="entry name" value="TPR-like_helical_dom_sf"/>
</dbReference>
<evidence type="ECO:0000256" key="2">
    <source>
        <dbReference type="PROSITE-ProRule" id="PRU00708"/>
    </source>
</evidence>
<dbReference type="InterPro" id="IPR002885">
    <property type="entry name" value="PPR_rpt"/>
</dbReference>
<feature type="repeat" description="PPR" evidence="2">
    <location>
        <begin position="189"/>
        <end position="223"/>
    </location>
</feature>
<keyword evidence="1" id="KW-0677">Repeat</keyword>
<dbReference type="GO" id="GO:0048731">
    <property type="term" value="P:system development"/>
    <property type="evidence" value="ECO:0007669"/>
    <property type="project" value="UniProtKB-ARBA"/>
</dbReference>
<feature type="repeat" description="PPR" evidence="2">
    <location>
        <begin position="290"/>
        <end position="324"/>
    </location>
</feature>
<feature type="repeat" description="PPR" evidence="2">
    <location>
        <begin position="595"/>
        <end position="629"/>
    </location>
</feature>
<evidence type="ECO:0000313" key="4">
    <source>
        <dbReference type="Proteomes" id="UP000825935"/>
    </source>
</evidence>
<dbReference type="Gene3D" id="1.25.40.10">
    <property type="entry name" value="Tetratricopeptide repeat domain"/>
    <property type="match status" value="7"/>
</dbReference>
<reference evidence="3" key="1">
    <citation type="submission" date="2021-08" db="EMBL/GenBank/DDBJ databases">
        <title>WGS assembly of Ceratopteris richardii.</title>
        <authorList>
            <person name="Marchant D.B."/>
            <person name="Chen G."/>
            <person name="Jenkins J."/>
            <person name="Shu S."/>
            <person name="Leebens-Mack J."/>
            <person name="Grimwood J."/>
            <person name="Schmutz J."/>
            <person name="Soltis P."/>
            <person name="Soltis D."/>
            <person name="Chen Z.-H."/>
        </authorList>
    </citation>
    <scope>NUCLEOTIDE SEQUENCE</scope>
    <source>
        <strain evidence="3">Whitten #5841</strain>
        <tissue evidence="3">Leaf</tissue>
    </source>
</reference>
<dbReference type="FunFam" id="1.25.40.10:FF:000344">
    <property type="entry name" value="Pentatricopeptide repeat-containing protein"/>
    <property type="match status" value="1"/>
</dbReference>
<dbReference type="NCBIfam" id="TIGR00756">
    <property type="entry name" value="PPR"/>
    <property type="match status" value="4"/>
</dbReference>
<feature type="repeat" description="PPR" evidence="2">
    <location>
        <begin position="696"/>
        <end position="730"/>
    </location>
</feature>
<dbReference type="PROSITE" id="PS51375">
    <property type="entry name" value="PPR"/>
    <property type="match status" value="6"/>
</dbReference>
<dbReference type="GO" id="GO:0009451">
    <property type="term" value="P:RNA modification"/>
    <property type="evidence" value="ECO:0007669"/>
    <property type="project" value="InterPro"/>
</dbReference>
<keyword evidence="4" id="KW-1185">Reference proteome</keyword>